<accession>A0AAV0LLR1</accession>
<dbReference type="EMBL" id="CAMGYJ010000006">
    <property type="protein sequence ID" value="CAI0435260.1"/>
    <property type="molecule type" value="Genomic_DNA"/>
</dbReference>
<organism evidence="1 2">
    <name type="scientific">Linum tenue</name>
    <dbReference type="NCBI Taxonomy" id="586396"/>
    <lineage>
        <taxon>Eukaryota</taxon>
        <taxon>Viridiplantae</taxon>
        <taxon>Streptophyta</taxon>
        <taxon>Embryophyta</taxon>
        <taxon>Tracheophyta</taxon>
        <taxon>Spermatophyta</taxon>
        <taxon>Magnoliopsida</taxon>
        <taxon>eudicotyledons</taxon>
        <taxon>Gunneridae</taxon>
        <taxon>Pentapetalae</taxon>
        <taxon>rosids</taxon>
        <taxon>fabids</taxon>
        <taxon>Malpighiales</taxon>
        <taxon>Linaceae</taxon>
        <taxon>Linum</taxon>
    </lineage>
</organism>
<comment type="caution">
    <text evidence="1">The sequence shown here is derived from an EMBL/GenBank/DDBJ whole genome shotgun (WGS) entry which is preliminary data.</text>
</comment>
<name>A0AAV0LLR1_9ROSI</name>
<sequence length="65" mass="6720">MLITPRNHSVRNLIDTIVGVLAKLGASYRAGQTYATGLVGHVAGDAAAFRREPPATTTSASAMPP</sequence>
<protein>
    <submittedName>
        <fullName evidence="1">Uncharacterized protein</fullName>
    </submittedName>
</protein>
<gene>
    <name evidence="1" type="ORF">LITE_LOCUS24628</name>
</gene>
<dbReference type="Proteomes" id="UP001154282">
    <property type="component" value="Unassembled WGS sequence"/>
</dbReference>
<dbReference type="AlphaFoldDB" id="A0AAV0LLR1"/>
<proteinExistence type="predicted"/>
<keyword evidence="2" id="KW-1185">Reference proteome</keyword>
<evidence type="ECO:0000313" key="1">
    <source>
        <dbReference type="EMBL" id="CAI0435260.1"/>
    </source>
</evidence>
<evidence type="ECO:0000313" key="2">
    <source>
        <dbReference type="Proteomes" id="UP001154282"/>
    </source>
</evidence>
<reference evidence="1" key="1">
    <citation type="submission" date="2022-08" db="EMBL/GenBank/DDBJ databases">
        <authorList>
            <person name="Gutierrez-Valencia J."/>
        </authorList>
    </citation>
    <scope>NUCLEOTIDE SEQUENCE</scope>
</reference>